<proteinExistence type="predicted"/>
<organism evidence="3 4">
    <name type="scientific">Bacillus carboniphilus</name>
    <dbReference type="NCBI Taxonomy" id="86663"/>
    <lineage>
        <taxon>Bacteria</taxon>
        <taxon>Bacillati</taxon>
        <taxon>Bacillota</taxon>
        <taxon>Bacilli</taxon>
        <taxon>Bacillales</taxon>
        <taxon>Bacillaceae</taxon>
        <taxon>Bacillus</taxon>
    </lineage>
</organism>
<protein>
    <recommendedName>
        <fullName evidence="5">Bypass-of-forespore protein C</fullName>
    </recommendedName>
</protein>
<evidence type="ECO:0000259" key="2">
    <source>
        <dbReference type="Pfam" id="PF08977"/>
    </source>
</evidence>
<dbReference type="EMBL" id="BAAADJ010000023">
    <property type="protein sequence ID" value="GAA0334194.1"/>
    <property type="molecule type" value="Genomic_DNA"/>
</dbReference>
<dbReference type="InterPro" id="IPR015071">
    <property type="entry name" value="BOFC_N"/>
</dbReference>
<feature type="domain" description="Bypass-of-forespore C N-terminal" evidence="2">
    <location>
        <begin position="48"/>
        <end position="97"/>
    </location>
</feature>
<sequence length="177" mass="20495">MTLHLRVVLLVVLVLAAYGIVFLDSNELTREEVQAKETTASVMKPLVVRVVLERNYIDGEISEEIVYEKILAMEDFWSKYSDWQLVDMEEGIVKFTKDVDDISPLLKTTGYFGITNDGVLSIFNGLPSQDRIIQSFFQIDMRKLESIERQKLEKGIRISNKDQYVEVLKTFRSYSKE</sequence>
<dbReference type="Gene3D" id="3.30.70.1740">
    <property type="entry name" value="Bypass-of-forespore C, C-terminal domain"/>
    <property type="match status" value="1"/>
</dbReference>
<comment type="caution">
    <text evidence="3">The sequence shown here is derived from an EMBL/GenBank/DDBJ whole genome shotgun (WGS) entry which is preliminary data.</text>
</comment>
<evidence type="ECO:0008006" key="5">
    <source>
        <dbReference type="Google" id="ProtNLM"/>
    </source>
</evidence>
<evidence type="ECO:0000313" key="4">
    <source>
        <dbReference type="Proteomes" id="UP001500782"/>
    </source>
</evidence>
<feature type="domain" description="Bypass of forespore C C-terminal" evidence="1">
    <location>
        <begin position="100"/>
        <end position="172"/>
    </location>
</feature>
<dbReference type="Gene3D" id="3.10.20.420">
    <property type="entry name" value="Bypass-of-forespore C, N-terminal domain"/>
    <property type="match status" value="1"/>
</dbReference>
<evidence type="ECO:0000259" key="1">
    <source>
        <dbReference type="Pfam" id="PF08955"/>
    </source>
</evidence>
<dbReference type="RefSeq" id="WP_343799752.1">
    <property type="nucleotide sequence ID" value="NZ_BAAADJ010000023.1"/>
</dbReference>
<name>A0ABN0WDY8_9BACI</name>
<dbReference type="Pfam" id="PF08977">
    <property type="entry name" value="BOFC_N"/>
    <property type="match status" value="1"/>
</dbReference>
<dbReference type="Pfam" id="PF08955">
    <property type="entry name" value="BofC_C"/>
    <property type="match status" value="1"/>
</dbReference>
<dbReference type="Proteomes" id="UP001500782">
    <property type="component" value="Unassembled WGS sequence"/>
</dbReference>
<dbReference type="InterPro" id="IPR015050">
    <property type="entry name" value="BofC_C"/>
</dbReference>
<gene>
    <name evidence="3" type="ORF">GCM10008967_26220</name>
</gene>
<dbReference type="InterPro" id="IPR038118">
    <property type="entry name" value="BOFC_N_sf"/>
</dbReference>
<keyword evidence="4" id="KW-1185">Reference proteome</keyword>
<dbReference type="InterPro" id="IPR038117">
    <property type="entry name" value="BofC_C_sf"/>
</dbReference>
<evidence type="ECO:0000313" key="3">
    <source>
        <dbReference type="EMBL" id="GAA0334194.1"/>
    </source>
</evidence>
<accession>A0ABN0WDY8</accession>
<reference evidence="3 4" key="1">
    <citation type="journal article" date="2019" name="Int. J. Syst. Evol. Microbiol.">
        <title>The Global Catalogue of Microorganisms (GCM) 10K type strain sequencing project: providing services to taxonomists for standard genome sequencing and annotation.</title>
        <authorList>
            <consortium name="The Broad Institute Genomics Platform"/>
            <consortium name="The Broad Institute Genome Sequencing Center for Infectious Disease"/>
            <person name="Wu L."/>
            <person name="Ma J."/>
        </authorList>
    </citation>
    <scope>NUCLEOTIDE SEQUENCE [LARGE SCALE GENOMIC DNA]</scope>
    <source>
        <strain evidence="3 4">JCM 9731</strain>
    </source>
</reference>